<reference evidence="1" key="1">
    <citation type="journal article" date="2015" name="Nature">
        <title>Complex archaea that bridge the gap between prokaryotes and eukaryotes.</title>
        <authorList>
            <person name="Spang A."/>
            <person name="Saw J.H."/>
            <person name="Jorgensen S.L."/>
            <person name="Zaremba-Niedzwiedzka K."/>
            <person name="Martijn J."/>
            <person name="Lind A.E."/>
            <person name="van Eijk R."/>
            <person name="Schleper C."/>
            <person name="Guy L."/>
            <person name="Ettema T.J."/>
        </authorList>
    </citation>
    <scope>NUCLEOTIDE SEQUENCE</scope>
</reference>
<dbReference type="AlphaFoldDB" id="A0A0F9IJE2"/>
<protein>
    <submittedName>
        <fullName evidence="1">Uncharacterized protein</fullName>
    </submittedName>
</protein>
<sequence length="64" mass="7332">MVDEKFCPLLALAKMARPDIEEIDEDEQRFCKTNCAWWHEWDNGGGQCAVAEMASSLKSLDFNH</sequence>
<comment type="caution">
    <text evidence="1">The sequence shown here is derived from an EMBL/GenBank/DDBJ whole genome shotgun (WGS) entry which is preliminary data.</text>
</comment>
<proteinExistence type="predicted"/>
<gene>
    <name evidence="1" type="ORF">LCGC14_1572730</name>
</gene>
<organism evidence="1">
    <name type="scientific">marine sediment metagenome</name>
    <dbReference type="NCBI Taxonomy" id="412755"/>
    <lineage>
        <taxon>unclassified sequences</taxon>
        <taxon>metagenomes</taxon>
        <taxon>ecological metagenomes</taxon>
    </lineage>
</organism>
<evidence type="ECO:0000313" key="1">
    <source>
        <dbReference type="EMBL" id="KKM27647.1"/>
    </source>
</evidence>
<accession>A0A0F9IJE2</accession>
<dbReference type="EMBL" id="LAZR01012284">
    <property type="protein sequence ID" value="KKM27647.1"/>
    <property type="molecule type" value="Genomic_DNA"/>
</dbReference>
<name>A0A0F9IJE2_9ZZZZ</name>